<keyword evidence="17" id="KW-1185">Reference proteome</keyword>
<dbReference type="GO" id="GO:0005765">
    <property type="term" value="C:lysosomal membrane"/>
    <property type="evidence" value="ECO:0007669"/>
    <property type="project" value="UniProtKB-SubCell"/>
</dbReference>
<keyword evidence="5" id="KW-0029">Amino-acid transport</keyword>
<dbReference type="Proteomes" id="UP000570016">
    <property type="component" value="Unassembled WGS sequence"/>
</dbReference>
<accession>A0A7K6RCH2</accession>
<evidence type="ECO:0000256" key="6">
    <source>
        <dbReference type="ARBA" id="ARBA00022989"/>
    </source>
</evidence>
<evidence type="ECO:0000256" key="9">
    <source>
        <dbReference type="ARBA" id="ARBA00023228"/>
    </source>
</evidence>
<feature type="transmembrane region" description="Helical" evidence="15">
    <location>
        <begin position="87"/>
        <end position="106"/>
    </location>
</feature>
<evidence type="ECO:0000256" key="1">
    <source>
        <dbReference type="ARBA" id="ARBA00004155"/>
    </source>
</evidence>
<protein>
    <recommendedName>
        <fullName evidence="12">Lysosomal amino acid transporter 1 homolog</fullName>
    </recommendedName>
    <alternativeName>
        <fullName evidence="13">PQ-loop repeat-containing protein 2</fullName>
    </alternativeName>
    <alternativeName>
        <fullName evidence="14">Solute carrier family 66 member 1</fullName>
    </alternativeName>
</protein>
<evidence type="ECO:0000313" key="17">
    <source>
        <dbReference type="Proteomes" id="UP000570016"/>
    </source>
</evidence>
<evidence type="ECO:0000256" key="7">
    <source>
        <dbReference type="ARBA" id="ARBA00023136"/>
    </source>
</evidence>
<comment type="subcellular location">
    <subcellularLocation>
        <location evidence="1">Lysosome membrane</location>
        <topology evidence="1">Multi-pass membrane protein</topology>
    </subcellularLocation>
</comment>
<keyword evidence="7 15" id="KW-0472">Membrane</keyword>
<evidence type="ECO:0000256" key="10">
    <source>
        <dbReference type="ARBA" id="ARBA00038039"/>
    </source>
</evidence>
<evidence type="ECO:0000313" key="16">
    <source>
        <dbReference type="EMBL" id="NWW83722.1"/>
    </source>
</evidence>
<dbReference type="Gene3D" id="1.20.1280.290">
    <property type="match status" value="1"/>
</dbReference>
<gene>
    <name evidence="16" type="primary">Pqlc2_1</name>
    <name evidence="16" type="ORF">RHYJUB_R05234</name>
</gene>
<name>A0A7K6RCH2_9AVES</name>
<keyword evidence="2" id="KW-0813">Transport</keyword>
<comment type="caution">
    <text evidence="16">The sequence shown here is derived from an EMBL/GenBank/DDBJ whole genome shotgun (WGS) entry which is preliminary data.</text>
</comment>
<organism evidence="16 17">
    <name type="scientific">Rhynochetos jubatus</name>
    <name type="common">kagu</name>
    <dbReference type="NCBI Taxonomy" id="54386"/>
    <lineage>
        <taxon>Eukaryota</taxon>
        <taxon>Metazoa</taxon>
        <taxon>Chordata</taxon>
        <taxon>Craniata</taxon>
        <taxon>Vertebrata</taxon>
        <taxon>Euteleostomi</taxon>
        <taxon>Archelosauria</taxon>
        <taxon>Archosauria</taxon>
        <taxon>Dinosauria</taxon>
        <taxon>Saurischia</taxon>
        <taxon>Theropoda</taxon>
        <taxon>Coelurosauria</taxon>
        <taxon>Aves</taxon>
        <taxon>Neognathae</taxon>
        <taxon>Neoaves</taxon>
        <taxon>Phaethontimorphae</taxon>
        <taxon>Eurypygiformes</taxon>
        <taxon>Rhynochetidae</taxon>
        <taxon>Rhynochetos</taxon>
    </lineage>
</organism>
<dbReference type="AlphaFoldDB" id="A0A7K6RCH2"/>
<dbReference type="FunFam" id="1.20.1280.290:FF:000017">
    <property type="entry name" value="lysosomal amino acid transporter 1 homolog"/>
    <property type="match status" value="1"/>
</dbReference>
<feature type="non-terminal residue" evidence="16">
    <location>
        <position position="1"/>
    </location>
</feature>
<dbReference type="Pfam" id="PF04193">
    <property type="entry name" value="PQ-loop"/>
    <property type="match status" value="1"/>
</dbReference>
<dbReference type="PANTHER" id="PTHR16201">
    <property type="entry name" value="SEVEN TRANSMEMBRANE PROTEIN 1-RELATED"/>
    <property type="match status" value="1"/>
</dbReference>
<comment type="similarity">
    <text evidence="10">Belongs to the laat-1 family.</text>
</comment>
<evidence type="ECO:0000256" key="11">
    <source>
        <dbReference type="ARBA" id="ARBA00056009"/>
    </source>
</evidence>
<keyword evidence="3 15" id="KW-0812">Transmembrane</keyword>
<proteinExistence type="inferred from homology"/>
<keyword evidence="4" id="KW-0677">Repeat</keyword>
<evidence type="ECO:0000256" key="2">
    <source>
        <dbReference type="ARBA" id="ARBA00022448"/>
    </source>
</evidence>
<evidence type="ECO:0000256" key="3">
    <source>
        <dbReference type="ARBA" id="ARBA00022692"/>
    </source>
</evidence>
<evidence type="ECO:0000256" key="5">
    <source>
        <dbReference type="ARBA" id="ARBA00022970"/>
    </source>
</evidence>
<feature type="transmembrane region" description="Helical" evidence="15">
    <location>
        <begin position="126"/>
        <end position="146"/>
    </location>
</feature>
<evidence type="ECO:0000256" key="4">
    <source>
        <dbReference type="ARBA" id="ARBA00022737"/>
    </source>
</evidence>
<feature type="transmembrane region" description="Helical" evidence="15">
    <location>
        <begin position="12"/>
        <end position="31"/>
    </location>
</feature>
<reference evidence="16 17" key="1">
    <citation type="submission" date="2019-09" db="EMBL/GenBank/DDBJ databases">
        <title>Bird 10,000 Genomes (B10K) Project - Family phase.</title>
        <authorList>
            <person name="Zhang G."/>
        </authorList>
    </citation>
    <scope>NUCLEOTIDE SEQUENCE [LARGE SCALE GENOMIC DNA]</scope>
    <source>
        <strain evidence="16">B10K-DU-029-58</strain>
        <tissue evidence="16">Muscle</tissue>
    </source>
</reference>
<evidence type="ECO:0000256" key="8">
    <source>
        <dbReference type="ARBA" id="ARBA00023180"/>
    </source>
</evidence>
<feature type="transmembrane region" description="Helical" evidence="15">
    <location>
        <begin position="46"/>
        <end position="66"/>
    </location>
</feature>
<dbReference type="GO" id="GO:0015189">
    <property type="term" value="F:L-lysine transmembrane transporter activity"/>
    <property type="evidence" value="ECO:0007669"/>
    <property type="project" value="TreeGrafter"/>
</dbReference>
<keyword evidence="9" id="KW-0458">Lysosome</keyword>
<dbReference type="SMART" id="SM00679">
    <property type="entry name" value="CTNS"/>
    <property type="match status" value="1"/>
</dbReference>
<dbReference type="OrthoDB" id="8048523at2759"/>
<evidence type="ECO:0000256" key="15">
    <source>
        <dbReference type="SAM" id="Phobius"/>
    </source>
</evidence>
<comment type="function">
    <text evidence="11">Amino acid transporter that specifically mediates the pH-dependent export of the cationic amino acids arginine, histidine and lysine from lysosomes.</text>
</comment>
<evidence type="ECO:0000256" key="14">
    <source>
        <dbReference type="ARBA" id="ARBA00081269"/>
    </source>
</evidence>
<keyword evidence="8" id="KW-0325">Glycoprotein</keyword>
<dbReference type="InterPro" id="IPR006603">
    <property type="entry name" value="PQ-loop_rpt"/>
</dbReference>
<evidence type="ECO:0000256" key="12">
    <source>
        <dbReference type="ARBA" id="ARBA00068323"/>
    </source>
</evidence>
<dbReference type="InterPro" id="IPR051415">
    <property type="entry name" value="LAAT-1"/>
</dbReference>
<dbReference type="EMBL" id="VZRY01000075">
    <property type="protein sequence ID" value="NWW83722.1"/>
    <property type="molecule type" value="Genomic_DNA"/>
</dbReference>
<keyword evidence="6 15" id="KW-1133">Transmembrane helix</keyword>
<sequence>ILGSQSLKNVCITWMMVCIALCVILPCQLLLRNQDRSTVIERSNDSLDMIEMSGFICGYISCVFYLGSRFPQLYKNFRRRSTEGTSYLLFALAMMGNCTYGLSLVLKMPATESFRALYFLHHLPWLIGSFGVLFLDIFVTLQFVLYRQHKEGPAGLVALEVEPLLVNEEAA</sequence>
<evidence type="ECO:0000256" key="13">
    <source>
        <dbReference type="ARBA" id="ARBA00079342"/>
    </source>
</evidence>
<feature type="non-terminal residue" evidence="16">
    <location>
        <position position="171"/>
    </location>
</feature>
<dbReference type="PANTHER" id="PTHR16201:SF42">
    <property type="entry name" value="SOLUTE CARRIER FAMILY 66 MEMBER 1 LIKE"/>
    <property type="match status" value="1"/>
</dbReference>